<feature type="region of interest" description="Disordered" evidence="1">
    <location>
        <begin position="151"/>
        <end position="180"/>
    </location>
</feature>
<name>A0ABQ4ZW78_9ASTR</name>
<reference evidence="2" key="1">
    <citation type="journal article" date="2022" name="Int. J. Mol. Sci.">
        <title>Draft Genome of Tanacetum Coccineum: Genomic Comparison of Closely Related Tanacetum-Family Plants.</title>
        <authorList>
            <person name="Yamashiro T."/>
            <person name="Shiraishi A."/>
            <person name="Nakayama K."/>
            <person name="Satake H."/>
        </authorList>
    </citation>
    <scope>NUCLEOTIDE SEQUENCE</scope>
</reference>
<proteinExistence type="predicted"/>
<evidence type="ECO:0000313" key="2">
    <source>
        <dbReference type="EMBL" id="GJS94560.1"/>
    </source>
</evidence>
<dbReference type="Proteomes" id="UP001151760">
    <property type="component" value="Unassembled WGS sequence"/>
</dbReference>
<organism evidence="2 3">
    <name type="scientific">Tanacetum coccineum</name>
    <dbReference type="NCBI Taxonomy" id="301880"/>
    <lineage>
        <taxon>Eukaryota</taxon>
        <taxon>Viridiplantae</taxon>
        <taxon>Streptophyta</taxon>
        <taxon>Embryophyta</taxon>
        <taxon>Tracheophyta</taxon>
        <taxon>Spermatophyta</taxon>
        <taxon>Magnoliopsida</taxon>
        <taxon>eudicotyledons</taxon>
        <taxon>Gunneridae</taxon>
        <taxon>Pentapetalae</taxon>
        <taxon>asterids</taxon>
        <taxon>campanulids</taxon>
        <taxon>Asterales</taxon>
        <taxon>Asteraceae</taxon>
        <taxon>Asteroideae</taxon>
        <taxon>Anthemideae</taxon>
        <taxon>Anthemidinae</taxon>
        <taxon>Tanacetum</taxon>
    </lineage>
</organism>
<sequence>MAREAELKKQRVFNTGKGVAKLVWNNANRVNHANHFVPRPVQLNVVRSKSNSVRPNVNTVRQNVNSVRTNVNTVRQNVNSIRTNVNTVRQNVKSVRSNINTVRPKQPVPASNSHSFSSVRPQKYSKMPYAMNGNWGTAVKTSAGYNWRNTRPNSNCNSGSNFVRTINAKGPQGRPRPEKA</sequence>
<gene>
    <name evidence="2" type="ORF">Tco_0801528</name>
</gene>
<feature type="compositionally biased region" description="Polar residues" evidence="1">
    <location>
        <begin position="151"/>
        <end position="164"/>
    </location>
</feature>
<reference evidence="2" key="2">
    <citation type="submission" date="2022-01" db="EMBL/GenBank/DDBJ databases">
        <authorList>
            <person name="Yamashiro T."/>
            <person name="Shiraishi A."/>
            <person name="Satake H."/>
            <person name="Nakayama K."/>
        </authorList>
    </citation>
    <scope>NUCLEOTIDE SEQUENCE</scope>
</reference>
<evidence type="ECO:0000256" key="1">
    <source>
        <dbReference type="SAM" id="MobiDB-lite"/>
    </source>
</evidence>
<comment type="caution">
    <text evidence="2">The sequence shown here is derived from an EMBL/GenBank/DDBJ whole genome shotgun (WGS) entry which is preliminary data.</text>
</comment>
<accession>A0ABQ4ZW78</accession>
<keyword evidence="3" id="KW-1185">Reference proteome</keyword>
<evidence type="ECO:0000313" key="3">
    <source>
        <dbReference type="Proteomes" id="UP001151760"/>
    </source>
</evidence>
<dbReference type="EMBL" id="BQNB010011740">
    <property type="protein sequence ID" value="GJS94560.1"/>
    <property type="molecule type" value="Genomic_DNA"/>
</dbReference>
<protein>
    <submittedName>
        <fullName evidence="2">Uncharacterized protein</fullName>
    </submittedName>
</protein>